<dbReference type="InterPro" id="IPR003607">
    <property type="entry name" value="HD/PDEase_dom"/>
</dbReference>
<feature type="domain" description="HD/PDEase" evidence="2">
    <location>
        <begin position="21"/>
        <end position="128"/>
    </location>
</feature>
<dbReference type="SMART" id="SM00471">
    <property type="entry name" value="HDc"/>
    <property type="match status" value="1"/>
</dbReference>
<reference evidence="3" key="2">
    <citation type="submission" date="2021-04" db="EMBL/GenBank/DDBJ databases">
        <authorList>
            <person name="Gilroy R."/>
        </authorList>
    </citation>
    <scope>NUCLEOTIDE SEQUENCE</scope>
    <source>
        <strain evidence="3">CHK196-3914</strain>
    </source>
</reference>
<dbReference type="CDD" id="cd00077">
    <property type="entry name" value="HDc"/>
    <property type="match status" value="1"/>
</dbReference>
<reference evidence="3" key="1">
    <citation type="journal article" date="2021" name="PeerJ">
        <title>Extensive microbial diversity within the chicken gut microbiome revealed by metagenomics and culture.</title>
        <authorList>
            <person name="Gilroy R."/>
            <person name="Ravi A."/>
            <person name="Getino M."/>
            <person name="Pursley I."/>
            <person name="Horton D.L."/>
            <person name="Alikhan N.F."/>
            <person name="Baker D."/>
            <person name="Gharbi K."/>
            <person name="Hall N."/>
            <person name="Watson M."/>
            <person name="Adriaenssens E.M."/>
            <person name="Foster-Nyarko E."/>
            <person name="Jarju S."/>
            <person name="Secka A."/>
            <person name="Antonio M."/>
            <person name="Oren A."/>
            <person name="Chaudhuri R.R."/>
            <person name="La Ragione R."/>
            <person name="Hildebrand F."/>
            <person name="Pallen M.J."/>
        </authorList>
    </citation>
    <scope>NUCLEOTIDE SEQUENCE</scope>
    <source>
        <strain evidence="3">CHK196-3914</strain>
    </source>
</reference>
<dbReference type="Proteomes" id="UP000824116">
    <property type="component" value="Unassembled WGS sequence"/>
</dbReference>
<dbReference type="AlphaFoldDB" id="A0A9D2G7C9"/>
<protein>
    <submittedName>
        <fullName evidence="3">HD domain-containing protein</fullName>
    </submittedName>
</protein>
<dbReference type="Gene3D" id="1.10.3210.10">
    <property type="entry name" value="Hypothetical protein af1432"/>
    <property type="match status" value="1"/>
</dbReference>
<dbReference type="PANTHER" id="PTHR46246:SF1">
    <property type="entry name" value="GUANOSINE-3',5'-BIS(DIPHOSPHATE) 3'-PYROPHOSPHOHYDROLASE MESH1"/>
    <property type="match status" value="1"/>
</dbReference>
<dbReference type="GO" id="GO:0008893">
    <property type="term" value="F:guanosine-3',5'-bis(diphosphate) 3'-diphosphatase activity"/>
    <property type="evidence" value="ECO:0007669"/>
    <property type="project" value="TreeGrafter"/>
</dbReference>
<dbReference type="EMBL" id="DXAY01000041">
    <property type="protein sequence ID" value="HIZ73968.1"/>
    <property type="molecule type" value="Genomic_DNA"/>
</dbReference>
<dbReference type="InterPro" id="IPR052194">
    <property type="entry name" value="MESH1"/>
</dbReference>
<dbReference type="PANTHER" id="PTHR46246">
    <property type="entry name" value="GUANOSINE-3',5'-BIS(DIPHOSPHATE) 3'-PYROPHOSPHOHYDROLASE MESH1"/>
    <property type="match status" value="1"/>
</dbReference>
<evidence type="ECO:0000259" key="2">
    <source>
        <dbReference type="SMART" id="SM00471"/>
    </source>
</evidence>
<organism evidence="3 4">
    <name type="scientific">Candidatus Mediterraneibacter stercoravium</name>
    <dbReference type="NCBI Taxonomy" id="2838685"/>
    <lineage>
        <taxon>Bacteria</taxon>
        <taxon>Bacillati</taxon>
        <taxon>Bacillota</taxon>
        <taxon>Clostridia</taxon>
        <taxon>Lachnospirales</taxon>
        <taxon>Lachnospiraceae</taxon>
        <taxon>Mediterraneibacter</taxon>
    </lineage>
</organism>
<evidence type="ECO:0000313" key="3">
    <source>
        <dbReference type="EMBL" id="HIZ73968.1"/>
    </source>
</evidence>
<dbReference type="Pfam" id="PF13328">
    <property type="entry name" value="HD_4"/>
    <property type="match status" value="1"/>
</dbReference>
<name>A0A9D2G7C9_9FIRM</name>
<evidence type="ECO:0000313" key="4">
    <source>
        <dbReference type="Proteomes" id="UP000824116"/>
    </source>
</evidence>
<proteinExistence type="predicted"/>
<feature type="region of interest" description="Disordered" evidence="1">
    <location>
        <begin position="181"/>
        <end position="206"/>
    </location>
</feature>
<evidence type="ECO:0000256" key="1">
    <source>
        <dbReference type="SAM" id="MobiDB-lite"/>
    </source>
</evidence>
<dbReference type="SUPFAM" id="SSF109604">
    <property type="entry name" value="HD-domain/PDEase-like"/>
    <property type="match status" value="1"/>
</dbReference>
<accession>A0A9D2G7C9</accession>
<sequence length="206" mass="23869">MIDDAMEFATKAHEGQFRKGTRRPYIVHPIEVADIVSTMTKDEEVICAAVLHDTIEDCKGITWEVLKLRFGQRVADMVAQESEDKSLSWEERKGETIRRLKTAPREVRMIGLADKLSNMRDIDRDYPVLGEALWTRFRMQSKSAMAWYYKGVRDALKEEFSGVEAYEEYCRLIDKNFGKDPEREASWLPEKADPGREEGKQEEQNG</sequence>
<gene>
    <name evidence="3" type="ORF">H9723_01805</name>
</gene>
<comment type="caution">
    <text evidence="3">The sequence shown here is derived from an EMBL/GenBank/DDBJ whole genome shotgun (WGS) entry which is preliminary data.</text>
</comment>